<sequence length="65" mass="7343">MPTTYGHMFFEDKRGVGTVCDWLPQRGIGYLLCGSPPEKIIFHMNDVPKDYLRANGGKAAWMHTS</sequence>
<dbReference type="EMBL" id="CAUJNA010002480">
    <property type="protein sequence ID" value="CAJ1393122.1"/>
    <property type="molecule type" value="Genomic_DNA"/>
</dbReference>
<reference evidence="1" key="1">
    <citation type="submission" date="2023-08" db="EMBL/GenBank/DDBJ databases">
        <authorList>
            <person name="Chen Y."/>
            <person name="Shah S."/>
            <person name="Dougan E. K."/>
            <person name="Thang M."/>
            <person name="Chan C."/>
        </authorList>
    </citation>
    <scope>NUCLEOTIDE SEQUENCE</scope>
</reference>
<accession>A0AA36N5F4</accession>
<gene>
    <name evidence="1" type="ORF">EVOR1521_LOCUS18055</name>
</gene>
<proteinExistence type="predicted"/>
<comment type="caution">
    <text evidence="1">The sequence shown here is derived from an EMBL/GenBank/DDBJ whole genome shotgun (WGS) entry which is preliminary data.</text>
</comment>
<evidence type="ECO:0000313" key="1">
    <source>
        <dbReference type="EMBL" id="CAJ1393122.1"/>
    </source>
</evidence>
<protein>
    <submittedName>
        <fullName evidence="1">Uncharacterized protein</fullName>
    </submittedName>
</protein>
<dbReference type="AlphaFoldDB" id="A0AA36N5F4"/>
<evidence type="ECO:0000313" key="2">
    <source>
        <dbReference type="Proteomes" id="UP001178507"/>
    </source>
</evidence>
<keyword evidence="2" id="KW-1185">Reference proteome</keyword>
<name>A0AA36N5F4_9DINO</name>
<organism evidence="1 2">
    <name type="scientific">Effrenium voratum</name>
    <dbReference type="NCBI Taxonomy" id="2562239"/>
    <lineage>
        <taxon>Eukaryota</taxon>
        <taxon>Sar</taxon>
        <taxon>Alveolata</taxon>
        <taxon>Dinophyceae</taxon>
        <taxon>Suessiales</taxon>
        <taxon>Symbiodiniaceae</taxon>
        <taxon>Effrenium</taxon>
    </lineage>
</organism>
<dbReference type="Proteomes" id="UP001178507">
    <property type="component" value="Unassembled WGS sequence"/>
</dbReference>